<dbReference type="RefSeq" id="WP_034563029.1">
    <property type="nucleotide sequence ID" value="NZ_CAMCCI010000069.1"/>
</dbReference>
<gene>
    <name evidence="2" type="ORF">LS79_009935</name>
</gene>
<dbReference type="EMBL" id="JRPJ02000049">
    <property type="protein sequence ID" value="TLE08439.1"/>
    <property type="molecule type" value="Genomic_DNA"/>
</dbReference>
<sequence>MAKNLALFIDCDRLEAAFMTLIFDYLQNEGYNICVKRAYITKDNLDLWYSQLDRHYFRISIGNSQANNNMRLSVDVSKALYSGNYDSIAIASNYREFGVLASEVRTKGLEALCFYQFSKGNEAFLKRAYNIIYNLEPKNVSEQSSEMTSTGDMLDIFASALEGLDTQTLGEKIGDQTTSTKTTTRRPRATKSTKITSTKATTAKKK</sequence>
<evidence type="ECO:0000313" key="2">
    <source>
        <dbReference type="EMBL" id="TLE08439.1"/>
    </source>
</evidence>
<dbReference type="GO" id="GO:0004540">
    <property type="term" value="F:RNA nuclease activity"/>
    <property type="evidence" value="ECO:0007669"/>
    <property type="project" value="InterPro"/>
</dbReference>
<protein>
    <submittedName>
        <fullName evidence="2">NYN domain-containing protein</fullName>
    </submittedName>
</protein>
<reference evidence="2 3" key="1">
    <citation type="journal article" date="2014" name="Genome Announc.">
        <title>Draft genome sequences of eight enterohepatic helicobacter species isolated from both laboratory and wild rodents.</title>
        <authorList>
            <person name="Sheh A."/>
            <person name="Shen Z."/>
            <person name="Fox J.G."/>
        </authorList>
    </citation>
    <scope>NUCLEOTIDE SEQUENCE [LARGE SCALE GENOMIC DNA]</scope>
    <source>
        <strain evidence="2 3">ATCC 49320</strain>
    </source>
</reference>
<feature type="region of interest" description="Disordered" evidence="1">
    <location>
        <begin position="169"/>
        <end position="206"/>
    </location>
</feature>
<feature type="compositionally biased region" description="Low complexity" evidence="1">
    <location>
        <begin position="192"/>
        <end position="206"/>
    </location>
</feature>
<dbReference type="Proteomes" id="UP000029857">
    <property type="component" value="Unassembled WGS sequence"/>
</dbReference>
<proteinExistence type="predicted"/>
<evidence type="ECO:0000313" key="3">
    <source>
        <dbReference type="Proteomes" id="UP000029857"/>
    </source>
</evidence>
<dbReference type="InterPro" id="IPR021139">
    <property type="entry name" value="NYN"/>
</dbReference>
<accession>A0A4U8U4U4</accession>
<evidence type="ECO:0000256" key="1">
    <source>
        <dbReference type="SAM" id="MobiDB-lite"/>
    </source>
</evidence>
<dbReference type="AlphaFoldDB" id="A0A4U8U4U4"/>
<name>A0A4U8U4U4_9HELI</name>
<dbReference type="Pfam" id="PF01936">
    <property type="entry name" value="NYN"/>
    <property type="match status" value="1"/>
</dbReference>
<comment type="caution">
    <text evidence="2">The sequence shown here is derived from an EMBL/GenBank/DDBJ whole genome shotgun (WGS) entry which is preliminary data.</text>
</comment>
<organism evidence="2 3">
    <name type="scientific">Helicobacter bilis</name>
    <dbReference type="NCBI Taxonomy" id="37372"/>
    <lineage>
        <taxon>Bacteria</taxon>
        <taxon>Pseudomonadati</taxon>
        <taxon>Campylobacterota</taxon>
        <taxon>Epsilonproteobacteria</taxon>
        <taxon>Campylobacterales</taxon>
        <taxon>Helicobacteraceae</taxon>
        <taxon>Helicobacter</taxon>
    </lineage>
</organism>